<dbReference type="PROSITE" id="PS51186">
    <property type="entry name" value="GNAT"/>
    <property type="match status" value="1"/>
</dbReference>
<dbReference type="EMBL" id="JACXIZ010000016">
    <property type="protein sequence ID" value="MBD2845488.1"/>
    <property type="molecule type" value="Genomic_DNA"/>
</dbReference>
<evidence type="ECO:0000313" key="3">
    <source>
        <dbReference type="Proteomes" id="UP000621560"/>
    </source>
</evidence>
<keyword evidence="3" id="KW-1185">Reference proteome</keyword>
<feature type="domain" description="N-acetyltransferase" evidence="1">
    <location>
        <begin position="1"/>
        <end position="158"/>
    </location>
</feature>
<proteinExistence type="predicted"/>
<dbReference type="Gene3D" id="3.40.630.30">
    <property type="match status" value="1"/>
</dbReference>
<dbReference type="AlphaFoldDB" id="A0A927BRL6"/>
<gene>
    <name evidence="2" type="ORF">IDH44_09835</name>
</gene>
<organism evidence="2 3">
    <name type="scientific">Paenibacillus sabuli</name>
    <dbReference type="NCBI Taxonomy" id="2772509"/>
    <lineage>
        <taxon>Bacteria</taxon>
        <taxon>Bacillati</taxon>
        <taxon>Bacillota</taxon>
        <taxon>Bacilli</taxon>
        <taxon>Bacillales</taxon>
        <taxon>Paenibacillaceae</taxon>
        <taxon>Paenibacillus</taxon>
    </lineage>
</organism>
<sequence length="165" mass="18931">MMLVPLSVFHARQICDWRYPSPYERFNWPAWADMVRSGSDFGDRRVRRRQFAAIVDPWGGLLGFAQFFPLVGVLRLGLGLHPELCSRGLGARFVRLIADEARRRAPGEQIDLEVLTWNTRAIRAYERAGFCITDTYERDSTHGRAQFHCMVYLPEHGPGQPPLEA</sequence>
<comment type="caution">
    <text evidence="2">The sequence shown here is derived from an EMBL/GenBank/DDBJ whole genome shotgun (WGS) entry which is preliminary data.</text>
</comment>
<accession>A0A927BRL6</accession>
<dbReference type="InterPro" id="IPR000182">
    <property type="entry name" value="GNAT_dom"/>
</dbReference>
<dbReference type="SUPFAM" id="SSF55729">
    <property type="entry name" value="Acyl-CoA N-acyltransferases (Nat)"/>
    <property type="match status" value="1"/>
</dbReference>
<dbReference type="InterPro" id="IPR016181">
    <property type="entry name" value="Acyl_CoA_acyltransferase"/>
</dbReference>
<dbReference type="GO" id="GO:0016747">
    <property type="term" value="F:acyltransferase activity, transferring groups other than amino-acyl groups"/>
    <property type="evidence" value="ECO:0007669"/>
    <property type="project" value="InterPro"/>
</dbReference>
<reference evidence="2" key="1">
    <citation type="submission" date="2020-09" db="EMBL/GenBank/DDBJ databases">
        <title>A novel bacterium of genus Paenibacillus, isolated from South China Sea.</title>
        <authorList>
            <person name="Huang H."/>
            <person name="Mo K."/>
            <person name="Hu Y."/>
        </authorList>
    </citation>
    <scope>NUCLEOTIDE SEQUENCE</scope>
    <source>
        <strain evidence="2">IB182496</strain>
    </source>
</reference>
<evidence type="ECO:0000259" key="1">
    <source>
        <dbReference type="PROSITE" id="PS51186"/>
    </source>
</evidence>
<name>A0A927BRL6_9BACL</name>
<dbReference type="Pfam" id="PF00583">
    <property type="entry name" value="Acetyltransf_1"/>
    <property type="match status" value="1"/>
</dbReference>
<evidence type="ECO:0000313" key="2">
    <source>
        <dbReference type="EMBL" id="MBD2845488.1"/>
    </source>
</evidence>
<dbReference type="Proteomes" id="UP000621560">
    <property type="component" value="Unassembled WGS sequence"/>
</dbReference>
<protein>
    <submittedName>
        <fullName evidence="2">GNAT family N-acetyltransferase</fullName>
    </submittedName>
</protein>